<dbReference type="SMART" id="SM00013">
    <property type="entry name" value="LRRNT"/>
    <property type="match status" value="1"/>
</dbReference>
<evidence type="ECO:0000256" key="6">
    <source>
        <dbReference type="ARBA" id="ARBA00022729"/>
    </source>
</evidence>
<keyword evidence="10 14" id="KW-0472">Membrane</keyword>
<evidence type="ECO:0000256" key="14">
    <source>
        <dbReference type="SAM" id="Phobius"/>
    </source>
</evidence>
<dbReference type="GO" id="GO:0005249">
    <property type="term" value="F:voltage-gated potassium channel activity"/>
    <property type="evidence" value="ECO:0007669"/>
    <property type="project" value="TreeGrafter"/>
</dbReference>
<evidence type="ECO:0000256" key="13">
    <source>
        <dbReference type="ARBA" id="ARBA00038736"/>
    </source>
</evidence>
<protein>
    <submittedName>
        <fullName evidence="17">LRC38 protein</fullName>
    </submittedName>
</protein>
<dbReference type="InterPro" id="IPR000483">
    <property type="entry name" value="Cys-rich_flank_reg_C"/>
</dbReference>
<accession>A0A8X7X070</accession>
<comment type="subunit">
    <text evidence="13">Interacts with KCNMA1.</text>
</comment>
<keyword evidence="11" id="KW-1015">Disulfide bond</keyword>
<gene>
    <name evidence="17" type="primary">Lrrc38</name>
    <name evidence="17" type="ORF">GTO96_0018969</name>
</gene>
<keyword evidence="3" id="KW-1003">Cell membrane</keyword>
<keyword evidence="9" id="KW-0406">Ion transport</keyword>
<dbReference type="SUPFAM" id="SSF52058">
    <property type="entry name" value="L domain-like"/>
    <property type="match status" value="1"/>
</dbReference>
<evidence type="ECO:0000313" key="17">
    <source>
        <dbReference type="EMBL" id="KAG2458766.1"/>
    </source>
</evidence>
<reference evidence="17 18" key="1">
    <citation type="journal article" date="2021" name="Cell">
        <title>Tracing the genetic footprints of vertebrate landing in non-teleost ray-finned fishes.</title>
        <authorList>
            <person name="Bi X."/>
            <person name="Wang K."/>
            <person name="Yang L."/>
            <person name="Pan H."/>
            <person name="Jiang H."/>
            <person name="Wei Q."/>
            <person name="Fang M."/>
            <person name="Yu H."/>
            <person name="Zhu C."/>
            <person name="Cai Y."/>
            <person name="He Y."/>
            <person name="Gan X."/>
            <person name="Zeng H."/>
            <person name="Yu D."/>
            <person name="Zhu Y."/>
            <person name="Jiang H."/>
            <person name="Qiu Q."/>
            <person name="Yang H."/>
            <person name="Zhang Y.E."/>
            <person name="Wang W."/>
            <person name="Zhu M."/>
            <person name="He S."/>
            <person name="Zhang G."/>
        </authorList>
    </citation>
    <scope>NUCLEOTIDE SEQUENCE [LARGE SCALE GENOMIC DNA]</scope>
    <source>
        <strain evidence="17">Bchr_013</strain>
    </source>
</reference>
<organism evidence="17 18">
    <name type="scientific">Polypterus senegalus</name>
    <name type="common">Senegal bichir</name>
    <dbReference type="NCBI Taxonomy" id="55291"/>
    <lineage>
        <taxon>Eukaryota</taxon>
        <taxon>Metazoa</taxon>
        <taxon>Chordata</taxon>
        <taxon>Craniata</taxon>
        <taxon>Vertebrata</taxon>
        <taxon>Euteleostomi</taxon>
        <taxon>Actinopterygii</taxon>
        <taxon>Polypteriformes</taxon>
        <taxon>Polypteridae</taxon>
        <taxon>Polypterus</taxon>
    </lineage>
</organism>
<dbReference type="PANTHER" id="PTHR46473:SF4">
    <property type="entry name" value="LEUCINE-RICH REPEAT-CONTAINING PROTEIN 38"/>
    <property type="match status" value="1"/>
</dbReference>
<dbReference type="AlphaFoldDB" id="A0A8X7X070"/>
<comment type="caution">
    <text evidence="17">The sequence shown here is derived from an EMBL/GenBank/DDBJ whole genome shotgun (WGS) entry which is preliminary data.</text>
</comment>
<evidence type="ECO:0000256" key="10">
    <source>
        <dbReference type="ARBA" id="ARBA00023136"/>
    </source>
</evidence>
<keyword evidence="12" id="KW-0407">Ion channel</keyword>
<keyword evidence="7" id="KW-0677">Repeat</keyword>
<dbReference type="Gene3D" id="3.80.10.10">
    <property type="entry name" value="Ribonuclease Inhibitor"/>
    <property type="match status" value="1"/>
</dbReference>
<dbReference type="FunFam" id="3.80.10.10:FF:000015">
    <property type="entry name" value="Leucine rich repeat containing 38"/>
    <property type="match status" value="1"/>
</dbReference>
<evidence type="ECO:0000256" key="3">
    <source>
        <dbReference type="ARBA" id="ARBA00022475"/>
    </source>
</evidence>
<evidence type="ECO:0000256" key="2">
    <source>
        <dbReference type="ARBA" id="ARBA00022448"/>
    </source>
</evidence>
<evidence type="ECO:0000256" key="8">
    <source>
        <dbReference type="ARBA" id="ARBA00022989"/>
    </source>
</evidence>
<dbReference type="Proteomes" id="UP000886611">
    <property type="component" value="Unassembled WGS sequence"/>
</dbReference>
<proteinExistence type="predicted"/>
<name>A0A8X7X070_POLSE</name>
<dbReference type="GO" id="GO:0008076">
    <property type="term" value="C:voltage-gated potassium channel complex"/>
    <property type="evidence" value="ECO:0007669"/>
    <property type="project" value="TreeGrafter"/>
</dbReference>
<feature type="domain" description="LRRCT" evidence="16">
    <location>
        <begin position="219"/>
        <end position="273"/>
    </location>
</feature>
<dbReference type="InterPro" id="IPR032675">
    <property type="entry name" value="LRR_dom_sf"/>
</dbReference>
<feature type="domain" description="LRRNT" evidence="15">
    <location>
        <begin position="59"/>
        <end position="92"/>
    </location>
</feature>
<feature type="transmembrane region" description="Helical" evidence="14">
    <location>
        <begin position="281"/>
        <end position="303"/>
    </location>
</feature>
<evidence type="ECO:0000256" key="1">
    <source>
        <dbReference type="ARBA" id="ARBA00004162"/>
    </source>
</evidence>
<dbReference type="GO" id="GO:0099104">
    <property type="term" value="F:potassium channel activator activity"/>
    <property type="evidence" value="ECO:0007669"/>
    <property type="project" value="TreeGrafter"/>
</dbReference>
<evidence type="ECO:0000256" key="11">
    <source>
        <dbReference type="ARBA" id="ARBA00023157"/>
    </source>
</evidence>
<dbReference type="InterPro" id="IPR051432">
    <property type="entry name" value="KCNMA1_auxiliary"/>
</dbReference>
<dbReference type="PANTHER" id="PTHR46473">
    <property type="entry name" value="GH08155P"/>
    <property type="match status" value="1"/>
</dbReference>
<dbReference type="SMART" id="SM00369">
    <property type="entry name" value="LRR_TYP"/>
    <property type="match status" value="3"/>
</dbReference>
<evidence type="ECO:0000259" key="15">
    <source>
        <dbReference type="SMART" id="SM00013"/>
    </source>
</evidence>
<dbReference type="InterPro" id="IPR000372">
    <property type="entry name" value="LRRNT"/>
</dbReference>
<evidence type="ECO:0000256" key="5">
    <source>
        <dbReference type="ARBA" id="ARBA00022692"/>
    </source>
</evidence>
<feature type="non-terminal residue" evidence="17">
    <location>
        <position position="1"/>
    </location>
</feature>
<keyword evidence="8 14" id="KW-1133">Transmembrane helix</keyword>
<evidence type="ECO:0000259" key="16">
    <source>
        <dbReference type="SMART" id="SM00082"/>
    </source>
</evidence>
<comment type="subcellular location">
    <subcellularLocation>
        <location evidence="1">Cell membrane</location>
        <topology evidence="1">Single-pass membrane protein</topology>
    </subcellularLocation>
</comment>
<dbReference type="SMART" id="SM00082">
    <property type="entry name" value="LRRCT"/>
    <property type="match status" value="1"/>
</dbReference>
<feature type="non-terminal residue" evidence="17">
    <location>
        <position position="325"/>
    </location>
</feature>
<dbReference type="InterPro" id="IPR003591">
    <property type="entry name" value="Leu-rich_rpt_typical-subtyp"/>
</dbReference>
<dbReference type="GO" id="GO:0044325">
    <property type="term" value="F:transmembrane transporter binding"/>
    <property type="evidence" value="ECO:0007669"/>
    <property type="project" value="TreeGrafter"/>
</dbReference>
<dbReference type="InterPro" id="IPR001611">
    <property type="entry name" value="Leu-rich_rpt"/>
</dbReference>
<evidence type="ECO:0000256" key="4">
    <source>
        <dbReference type="ARBA" id="ARBA00022614"/>
    </source>
</evidence>
<evidence type="ECO:0000256" key="7">
    <source>
        <dbReference type="ARBA" id="ARBA00022737"/>
    </source>
</evidence>
<keyword evidence="6" id="KW-0732">Signal</keyword>
<sequence>MTEVPKYFLGEEKASSSLDLEVLASHVVRRTEALPGQGLFKELPETQQMSWSWKAGGEPCPANCLCPDPHTVDCSSLGLTSLPDSIPLDVRRLLLADNLIERIPADFLVLYSDLVYLDLRNNSLSAIELGTFVTSSRLVFLDLGCNNLTEIPAGTFGGSHSLIKLRLGSNPYLSMVSKDAFSGLTALRELELERNALYGLQVAAVSQLPSLRVLRLEGNPWVCNCNFSNLFTWLTKNSDKLPSGFDGMECSLPLDGRRVALNQLSEDSFRGCQLTLTLTDYLIIIFSGISVSVAAILTSFFLASTVHCFQRWSKANKTDEEDGDD</sequence>
<keyword evidence="5 14" id="KW-0812">Transmembrane</keyword>
<evidence type="ECO:0000256" key="12">
    <source>
        <dbReference type="ARBA" id="ARBA00023303"/>
    </source>
</evidence>
<keyword evidence="18" id="KW-1185">Reference proteome</keyword>
<evidence type="ECO:0000313" key="18">
    <source>
        <dbReference type="Proteomes" id="UP000886611"/>
    </source>
</evidence>
<keyword evidence="2" id="KW-0813">Transport</keyword>
<evidence type="ECO:0000256" key="9">
    <source>
        <dbReference type="ARBA" id="ARBA00023065"/>
    </source>
</evidence>
<dbReference type="EMBL" id="JAATIS010005477">
    <property type="protein sequence ID" value="KAG2458766.1"/>
    <property type="molecule type" value="Genomic_DNA"/>
</dbReference>
<dbReference type="Pfam" id="PF13855">
    <property type="entry name" value="LRR_8"/>
    <property type="match status" value="1"/>
</dbReference>
<keyword evidence="4" id="KW-0433">Leucine-rich repeat</keyword>
<dbReference type="Pfam" id="PF01462">
    <property type="entry name" value="LRRNT"/>
    <property type="match status" value="1"/>
</dbReference>